<organism evidence="2 3">
    <name type="scientific">Salimicrobium halophilum</name>
    <dbReference type="NCBI Taxonomy" id="86666"/>
    <lineage>
        <taxon>Bacteria</taxon>
        <taxon>Bacillati</taxon>
        <taxon>Bacillota</taxon>
        <taxon>Bacilli</taxon>
        <taxon>Bacillales</taxon>
        <taxon>Bacillaceae</taxon>
        <taxon>Salimicrobium</taxon>
    </lineage>
</organism>
<dbReference type="Proteomes" id="UP000199225">
    <property type="component" value="Unassembled WGS sequence"/>
</dbReference>
<dbReference type="EMBL" id="FNEV01000001">
    <property type="protein sequence ID" value="SDI96111.1"/>
    <property type="molecule type" value="Genomic_DNA"/>
</dbReference>
<evidence type="ECO:0000313" key="3">
    <source>
        <dbReference type="Proteomes" id="UP000199225"/>
    </source>
</evidence>
<proteinExistence type="predicted"/>
<protein>
    <submittedName>
        <fullName evidence="2">Stage III sporulation protein AF</fullName>
    </submittedName>
</protein>
<dbReference type="AlphaFoldDB" id="A0A1G8PUE3"/>
<name>A0A1G8PUE3_9BACI</name>
<dbReference type="STRING" id="86666.SAMN04490247_0207"/>
<gene>
    <name evidence="2" type="ORF">SAMN04490247_0207</name>
</gene>
<accession>A0A1G8PUE3</accession>
<feature type="transmembrane region" description="Helical" evidence="1">
    <location>
        <begin position="6"/>
        <end position="27"/>
    </location>
</feature>
<keyword evidence="1" id="KW-1133">Transmembrane helix</keyword>
<sequence length="176" mass="20105">MKEGVYVSFWFDWLGKIIILIFIILIVDSLLPQGETKRYVKFSVSLVFLLLILEPVFKLFSLDPERLLRERWWDVNQTVIEETGEDIEFQKQALTEGQEAYTLQQTNEKIHSMLGPVLMEEGVVLEGVEINEEAEVLILSVDMEEGSLSVEEIARISSTVSEVPETAIQVEREEGG</sequence>
<dbReference type="NCBIfam" id="TIGR02896">
    <property type="entry name" value="spore_III_AF"/>
    <property type="match status" value="1"/>
</dbReference>
<dbReference type="InterPro" id="IPR014245">
    <property type="entry name" value="Spore_III_AF"/>
</dbReference>
<dbReference type="Pfam" id="PF09581">
    <property type="entry name" value="Spore_III_AF"/>
    <property type="match status" value="1"/>
</dbReference>
<keyword evidence="1" id="KW-0472">Membrane</keyword>
<keyword evidence="3" id="KW-1185">Reference proteome</keyword>
<feature type="transmembrane region" description="Helical" evidence="1">
    <location>
        <begin position="39"/>
        <end position="60"/>
    </location>
</feature>
<keyword evidence="1" id="KW-0812">Transmembrane</keyword>
<evidence type="ECO:0000256" key="1">
    <source>
        <dbReference type="SAM" id="Phobius"/>
    </source>
</evidence>
<reference evidence="3" key="1">
    <citation type="submission" date="2016-10" db="EMBL/GenBank/DDBJ databases">
        <authorList>
            <person name="Varghese N."/>
            <person name="Submissions S."/>
        </authorList>
    </citation>
    <scope>NUCLEOTIDE SEQUENCE [LARGE SCALE GENOMIC DNA]</scope>
    <source>
        <strain evidence="3">DSM 4771</strain>
    </source>
</reference>
<evidence type="ECO:0000313" key="2">
    <source>
        <dbReference type="EMBL" id="SDI96111.1"/>
    </source>
</evidence>